<protein>
    <recommendedName>
        <fullName evidence="2">EamA domain-containing protein</fullName>
    </recommendedName>
</protein>
<dbReference type="OrthoDB" id="8584557at2"/>
<dbReference type="Proteomes" id="UP000091926">
    <property type="component" value="Chromosome"/>
</dbReference>
<gene>
    <name evidence="3" type="ORF">BAU07_14885</name>
</gene>
<feature type="transmembrane region" description="Helical" evidence="1">
    <location>
        <begin position="242"/>
        <end position="261"/>
    </location>
</feature>
<organism evidence="3 4">
    <name type="scientific">Bordetella flabilis</name>
    <dbReference type="NCBI Taxonomy" id="463014"/>
    <lineage>
        <taxon>Bacteria</taxon>
        <taxon>Pseudomonadati</taxon>
        <taxon>Pseudomonadota</taxon>
        <taxon>Betaproteobacteria</taxon>
        <taxon>Burkholderiales</taxon>
        <taxon>Alcaligenaceae</taxon>
        <taxon>Bordetella</taxon>
    </lineage>
</organism>
<feature type="transmembrane region" description="Helical" evidence="1">
    <location>
        <begin position="129"/>
        <end position="149"/>
    </location>
</feature>
<sequence length="297" mass="31626">MSAAEAPRSATGAGIVCIVFGMLCLTISDAIAKWLGGTYPPTQILFMRAAIALPFVVALVCLLGSRRALRSRHPGLHLLRGAINVVSATAFYSSLRYLPFAEATAISFAAPLCVTLLSVFVLKERVDALRWGAIVLGFLGVVLIVRPGTASFQPAALLPLVTAMLYAVMMVTARRIGPGESVLTTGLYIVVAQCLCSAVTLPWFWHTPQAGHWPFFAGVALFSTLGLTLITQAFRIAPASVVAPFDYTGLVWATLLGWVFWKEAPDAVAYIGAAVIVSGGLTIALHETIRGRRARPS</sequence>
<evidence type="ECO:0000313" key="3">
    <source>
        <dbReference type="EMBL" id="ANN78207.1"/>
    </source>
</evidence>
<feature type="transmembrane region" description="Helical" evidence="1">
    <location>
        <begin position="44"/>
        <end position="65"/>
    </location>
</feature>
<feature type="transmembrane region" description="Helical" evidence="1">
    <location>
        <begin position="103"/>
        <end position="122"/>
    </location>
</feature>
<keyword evidence="4" id="KW-1185">Reference proteome</keyword>
<dbReference type="RefSeq" id="WP_066659114.1">
    <property type="nucleotide sequence ID" value="NZ_CBCSCL010000009.1"/>
</dbReference>
<keyword evidence="1" id="KW-0472">Membrane</keyword>
<evidence type="ECO:0000313" key="4">
    <source>
        <dbReference type="Proteomes" id="UP000091926"/>
    </source>
</evidence>
<dbReference type="KEGG" id="bfz:BAU07_14885"/>
<dbReference type="EMBL" id="CP016172">
    <property type="protein sequence ID" value="ANN78207.1"/>
    <property type="molecule type" value="Genomic_DNA"/>
</dbReference>
<evidence type="ECO:0000256" key="1">
    <source>
        <dbReference type="SAM" id="Phobius"/>
    </source>
</evidence>
<dbReference type="InterPro" id="IPR000620">
    <property type="entry name" value="EamA_dom"/>
</dbReference>
<feature type="domain" description="EamA" evidence="2">
    <location>
        <begin position="13"/>
        <end position="145"/>
    </location>
</feature>
<dbReference type="STRING" id="463014.BAU07_14885"/>
<feature type="transmembrane region" description="Helical" evidence="1">
    <location>
        <begin position="77"/>
        <end position="97"/>
    </location>
</feature>
<dbReference type="GO" id="GO:0016020">
    <property type="term" value="C:membrane"/>
    <property type="evidence" value="ECO:0007669"/>
    <property type="project" value="InterPro"/>
</dbReference>
<feature type="transmembrane region" description="Helical" evidence="1">
    <location>
        <begin position="155"/>
        <end position="173"/>
    </location>
</feature>
<feature type="transmembrane region" description="Helical" evidence="1">
    <location>
        <begin position="185"/>
        <end position="205"/>
    </location>
</feature>
<feature type="domain" description="EamA" evidence="2">
    <location>
        <begin position="155"/>
        <end position="282"/>
    </location>
</feature>
<reference evidence="3 4" key="1">
    <citation type="submission" date="2016-06" db="EMBL/GenBank/DDBJ databases">
        <title>Complete genome sequences of Bordetella bronchialis and Bordetella flabilis.</title>
        <authorList>
            <person name="LiPuma J.J."/>
            <person name="Spilker T."/>
        </authorList>
    </citation>
    <scope>NUCLEOTIDE SEQUENCE [LARGE SCALE GENOMIC DNA]</scope>
    <source>
        <strain evidence="3 4">AU10664</strain>
    </source>
</reference>
<dbReference type="Pfam" id="PF00892">
    <property type="entry name" value="EamA"/>
    <property type="match status" value="2"/>
</dbReference>
<dbReference type="AlphaFoldDB" id="A0A193GDU5"/>
<feature type="transmembrane region" description="Helical" evidence="1">
    <location>
        <begin position="211"/>
        <end position="230"/>
    </location>
</feature>
<feature type="transmembrane region" description="Helical" evidence="1">
    <location>
        <begin position="12"/>
        <end position="32"/>
    </location>
</feature>
<feature type="transmembrane region" description="Helical" evidence="1">
    <location>
        <begin position="267"/>
        <end position="285"/>
    </location>
</feature>
<name>A0A193GDU5_9BORD</name>
<dbReference type="PANTHER" id="PTHR22911">
    <property type="entry name" value="ACYL-MALONYL CONDENSING ENZYME-RELATED"/>
    <property type="match status" value="1"/>
</dbReference>
<keyword evidence="1" id="KW-1133">Transmembrane helix</keyword>
<evidence type="ECO:0000259" key="2">
    <source>
        <dbReference type="Pfam" id="PF00892"/>
    </source>
</evidence>
<keyword evidence="1" id="KW-0812">Transmembrane</keyword>
<dbReference type="Gene3D" id="1.10.3730.20">
    <property type="match status" value="2"/>
</dbReference>
<accession>A0A193GDU5</accession>
<dbReference type="PANTHER" id="PTHR22911:SF103">
    <property type="entry name" value="BLR2811 PROTEIN"/>
    <property type="match status" value="1"/>
</dbReference>
<dbReference type="InterPro" id="IPR037185">
    <property type="entry name" value="EmrE-like"/>
</dbReference>
<dbReference type="SUPFAM" id="SSF103481">
    <property type="entry name" value="Multidrug resistance efflux transporter EmrE"/>
    <property type="match status" value="2"/>
</dbReference>
<proteinExistence type="predicted"/>